<feature type="domain" description="TF-B3" evidence="7">
    <location>
        <begin position="1"/>
        <end position="47"/>
    </location>
</feature>
<sequence length="311" mass="35509">MRKFKDTFIFQSGWKDFVTANKIGRNDILLFKYCTNSSFEVTIFDPSGCENAASFFAKKTKTEVCSQESSDNSVQVVNEPYHKVQRDFLYITSGSDETSHEILSNTGRLCTTGKRISERDASDDDEDFRASPQKKIREKSSNKGASRHLRDKVKRDQLVKPDSHIGMPSGSSNKRNQLITSPYIVPRFVSLTSAQEEIALEMSCNVRPGNPTFFRPLTQYNVSVGRSCQINFPARFAPSLKETKSQGLILRRYGKDKEWHARYFSSYPRGICSAGLRDFILENKLKKGDLCLFELMDNEPKLTMTVHLFRM</sequence>
<feature type="compositionally biased region" description="Basic and acidic residues" evidence="6">
    <location>
        <begin position="153"/>
        <end position="163"/>
    </location>
</feature>
<dbReference type="Proteomes" id="UP001210211">
    <property type="component" value="Unassembled WGS sequence"/>
</dbReference>
<keyword evidence="2" id="KW-0805">Transcription regulation</keyword>
<accession>A0AAD5Z1Y1</accession>
<dbReference type="PANTHER" id="PTHR31391:SF106">
    <property type="entry name" value="B3 DOMAIN-CONTAINING PROTEIN OS01G0723500"/>
    <property type="match status" value="1"/>
</dbReference>
<dbReference type="GO" id="GO:0003677">
    <property type="term" value="F:DNA binding"/>
    <property type="evidence" value="ECO:0007669"/>
    <property type="project" value="UniProtKB-KW"/>
</dbReference>
<dbReference type="EMBL" id="JAMRDG010000002">
    <property type="protein sequence ID" value="KAJ3685493.1"/>
    <property type="molecule type" value="Genomic_DNA"/>
</dbReference>
<gene>
    <name evidence="8" type="ORF">LUZ61_014657</name>
</gene>
<comment type="caution">
    <text evidence="8">The sequence shown here is derived from an EMBL/GenBank/DDBJ whole genome shotgun (WGS) entry which is preliminary data.</text>
</comment>
<name>A0AAD5Z1Y1_9POAL</name>
<protein>
    <recommendedName>
        <fullName evidence="7">TF-B3 domain-containing protein</fullName>
    </recommendedName>
</protein>
<evidence type="ECO:0000256" key="5">
    <source>
        <dbReference type="ARBA" id="ARBA00023242"/>
    </source>
</evidence>
<evidence type="ECO:0000256" key="6">
    <source>
        <dbReference type="SAM" id="MobiDB-lite"/>
    </source>
</evidence>
<dbReference type="SUPFAM" id="SSF101936">
    <property type="entry name" value="DNA-binding pseudobarrel domain"/>
    <property type="match status" value="2"/>
</dbReference>
<dbReference type="Gene3D" id="2.40.330.10">
    <property type="entry name" value="DNA-binding pseudobarrel domain"/>
    <property type="match status" value="2"/>
</dbReference>
<evidence type="ECO:0000256" key="2">
    <source>
        <dbReference type="ARBA" id="ARBA00023015"/>
    </source>
</evidence>
<feature type="domain" description="TF-B3" evidence="7">
    <location>
        <begin position="215"/>
        <end position="311"/>
    </location>
</feature>
<dbReference type="InterPro" id="IPR003340">
    <property type="entry name" value="B3_DNA-bd"/>
</dbReference>
<evidence type="ECO:0000259" key="7">
    <source>
        <dbReference type="PROSITE" id="PS50863"/>
    </source>
</evidence>
<evidence type="ECO:0000256" key="1">
    <source>
        <dbReference type="ARBA" id="ARBA00004123"/>
    </source>
</evidence>
<dbReference type="InterPro" id="IPR044837">
    <property type="entry name" value="REM16-like"/>
</dbReference>
<dbReference type="InterPro" id="IPR015300">
    <property type="entry name" value="DNA-bd_pseudobarrel_sf"/>
</dbReference>
<keyword evidence="4" id="KW-0804">Transcription</keyword>
<comment type="subcellular location">
    <subcellularLocation>
        <location evidence="1">Nucleus</location>
    </subcellularLocation>
</comment>
<keyword evidence="3" id="KW-0238">DNA-binding</keyword>
<dbReference type="CDD" id="cd10017">
    <property type="entry name" value="B3_DNA"/>
    <property type="match status" value="2"/>
</dbReference>
<keyword evidence="9" id="KW-1185">Reference proteome</keyword>
<dbReference type="AlphaFoldDB" id="A0AAD5Z1Y1"/>
<dbReference type="PROSITE" id="PS50863">
    <property type="entry name" value="B3"/>
    <property type="match status" value="2"/>
</dbReference>
<evidence type="ECO:0000256" key="3">
    <source>
        <dbReference type="ARBA" id="ARBA00023125"/>
    </source>
</evidence>
<proteinExistence type="predicted"/>
<dbReference type="PANTHER" id="PTHR31391">
    <property type="entry name" value="B3 DOMAIN-CONTAINING PROTEIN OS11G0197600-RELATED"/>
    <property type="match status" value="1"/>
</dbReference>
<feature type="region of interest" description="Disordered" evidence="6">
    <location>
        <begin position="114"/>
        <end position="176"/>
    </location>
</feature>
<reference evidence="8 9" key="1">
    <citation type="journal article" date="2022" name="Cell">
        <title>Repeat-based holocentromeres influence genome architecture and karyotype evolution.</title>
        <authorList>
            <person name="Hofstatter P.G."/>
            <person name="Thangavel G."/>
            <person name="Lux T."/>
            <person name="Neumann P."/>
            <person name="Vondrak T."/>
            <person name="Novak P."/>
            <person name="Zhang M."/>
            <person name="Costa L."/>
            <person name="Castellani M."/>
            <person name="Scott A."/>
            <person name="Toegelov H."/>
            <person name="Fuchs J."/>
            <person name="Mata-Sucre Y."/>
            <person name="Dias Y."/>
            <person name="Vanzela A.L.L."/>
            <person name="Huettel B."/>
            <person name="Almeida C.C.S."/>
            <person name="Simkova H."/>
            <person name="Souza G."/>
            <person name="Pedrosa-Harand A."/>
            <person name="Macas J."/>
            <person name="Mayer K.F.X."/>
            <person name="Houben A."/>
            <person name="Marques A."/>
        </authorList>
    </citation>
    <scope>NUCLEOTIDE SEQUENCE [LARGE SCALE GENOMIC DNA]</scope>
    <source>
        <strain evidence="8">RhyTen1mFocal</strain>
    </source>
</reference>
<evidence type="ECO:0000313" key="9">
    <source>
        <dbReference type="Proteomes" id="UP001210211"/>
    </source>
</evidence>
<dbReference type="Pfam" id="PF02362">
    <property type="entry name" value="B3"/>
    <property type="match status" value="2"/>
</dbReference>
<organism evidence="8 9">
    <name type="scientific">Rhynchospora tenuis</name>
    <dbReference type="NCBI Taxonomy" id="198213"/>
    <lineage>
        <taxon>Eukaryota</taxon>
        <taxon>Viridiplantae</taxon>
        <taxon>Streptophyta</taxon>
        <taxon>Embryophyta</taxon>
        <taxon>Tracheophyta</taxon>
        <taxon>Spermatophyta</taxon>
        <taxon>Magnoliopsida</taxon>
        <taxon>Liliopsida</taxon>
        <taxon>Poales</taxon>
        <taxon>Cyperaceae</taxon>
        <taxon>Cyperoideae</taxon>
        <taxon>Rhynchosporeae</taxon>
        <taxon>Rhynchospora</taxon>
    </lineage>
</organism>
<keyword evidence="5" id="KW-0539">Nucleus</keyword>
<evidence type="ECO:0000256" key="4">
    <source>
        <dbReference type="ARBA" id="ARBA00023163"/>
    </source>
</evidence>
<evidence type="ECO:0000313" key="8">
    <source>
        <dbReference type="EMBL" id="KAJ3685493.1"/>
    </source>
</evidence>
<dbReference type="GO" id="GO:0005634">
    <property type="term" value="C:nucleus"/>
    <property type="evidence" value="ECO:0007669"/>
    <property type="project" value="UniProtKB-SubCell"/>
</dbReference>